<sequence>MLNSKIPLPQRSISSSGLDYHSPAATHTSTTNRSPLTSSLSSPESGFPKSRIPLPSGSSSSSSSNGSSPTKKPTSPSKIPLPVTNEVQPQRTMRKYETFVMTGERMLCISKTPAKAITKSLPASPLDRKKHISPLEEDDDDDLKPFKTQTSRVSRTPEPIISAQAVAVALHHSLDLDESISPSPTEDRLIDNMNDSISSSSSSDDIEEVELEVEHYDDASLRGPSMIPFNGGGGVQDPSSEGESDLESLHSYHPPPKIVDVPSAIRLAKRLYQLDGFRKSDVSRHLSRNNEYNQVVAEDQFCLTGETQERERVLFYFSKRYMECNPECKSKFLSSDAVHTLTCAYHAS</sequence>
<dbReference type="GO" id="GO:0032012">
    <property type="term" value="P:regulation of ARF protein signal transduction"/>
    <property type="evidence" value="ECO:0007669"/>
    <property type="project" value="InterPro"/>
</dbReference>
<protein>
    <submittedName>
        <fullName evidence="3">PSD</fullName>
    </submittedName>
</protein>
<feature type="compositionally biased region" description="Low complexity" evidence="1">
    <location>
        <begin position="28"/>
        <end position="82"/>
    </location>
</feature>
<dbReference type="InterPro" id="IPR000904">
    <property type="entry name" value="Sec7_dom"/>
</dbReference>
<dbReference type="PANTHER" id="PTHR10663:SF376">
    <property type="entry name" value="PH AND SEC7 DOMAIN-CONTAINING PROTEIN"/>
    <property type="match status" value="1"/>
</dbReference>
<accession>A0A7R8CID5</accession>
<feature type="region of interest" description="Disordered" evidence="1">
    <location>
        <begin position="119"/>
        <end position="156"/>
    </location>
</feature>
<feature type="domain" description="SEC7" evidence="2">
    <location>
        <begin position="300"/>
        <end position="344"/>
    </location>
</feature>
<reference evidence="3" key="1">
    <citation type="submission" date="2021-02" db="EMBL/GenBank/DDBJ databases">
        <authorList>
            <person name="Bekaert M."/>
        </authorList>
    </citation>
    <scope>NUCLEOTIDE SEQUENCE</scope>
    <source>
        <strain evidence="3">IoA-00</strain>
    </source>
</reference>
<dbReference type="AlphaFoldDB" id="A0A7R8CID5"/>
<gene>
    <name evidence="3" type="ORF">LSAA_1317</name>
</gene>
<dbReference type="Gene3D" id="1.10.1000.11">
    <property type="entry name" value="Arf Nucleotide-binding Site Opener,domain 2"/>
    <property type="match status" value="1"/>
</dbReference>
<dbReference type="Proteomes" id="UP000675881">
    <property type="component" value="Chromosome 1"/>
</dbReference>
<dbReference type="PANTHER" id="PTHR10663">
    <property type="entry name" value="GUANYL-NUCLEOTIDE EXCHANGE FACTOR"/>
    <property type="match status" value="1"/>
</dbReference>
<evidence type="ECO:0000313" key="4">
    <source>
        <dbReference type="Proteomes" id="UP000675881"/>
    </source>
</evidence>
<feature type="region of interest" description="Disordered" evidence="1">
    <location>
        <begin position="220"/>
        <end position="254"/>
    </location>
</feature>
<dbReference type="GO" id="GO:0005085">
    <property type="term" value="F:guanyl-nucleotide exchange factor activity"/>
    <property type="evidence" value="ECO:0007669"/>
    <property type="project" value="InterPro"/>
</dbReference>
<dbReference type="EMBL" id="HG994580">
    <property type="protein sequence ID" value="CAF2777085.1"/>
    <property type="molecule type" value="Genomic_DNA"/>
</dbReference>
<dbReference type="SUPFAM" id="SSF48425">
    <property type="entry name" value="Sec7 domain"/>
    <property type="match status" value="1"/>
</dbReference>
<name>A0A7R8CID5_LEPSM</name>
<proteinExistence type="predicted"/>
<dbReference type="InterPro" id="IPR035999">
    <property type="entry name" value="Sec7_dom_sf"/>
</dbReference>
<evidence type="ECO:0000259" key="2">
    <source>
        <dbReference type="Pfam" id="PF01369"/>
    </source>
</evidence>
<dbReference type="Pfam" id="PF01369">
    <property type="entry name" value="Sec7"/>
    <property type="match status" value="1"/>
</dbReference>
<dbReference type="OrthoDB" id="2157641at2759"/>
<organism evidence="3 4">
    <name type="scientific">Lepeophtheirus salmonis</name>
    <name type="common">Salmon louse</name>
    <name type="synonym">Caligus salmonis</name>
    <dbReference type="NCBI Taxonomy" id="72036"/>
    <lineage>
        <taxon>Eukaryota</taxon>
        <taxon>Metazoa</taxon>
        <taxon>Ecdysozoa</taxon>
        <taxon>Arthropoda</taxon>
        <taxon>Crustacea</taxon>
        <taxon>Multicrustacea</taxon>
        <taxon>Hexanauplia</taxon>
        <taxon>Copepoda</taxon>
        <taxon>Siphonostomatoida</taxon>
        <taxon>Caligidae</taxon>
        <taxon>Lepeophtheirus</taxon>
    </lineage>
</organism>
<keyword evidence="4" id="KW-1185">Reference proteome</keyword>
<feature type="region of interest" description="Disordered" evidence="1">
    <location>
        <begin position="1"/>
        <end position="92"/>
    </location>
</feature>
<dbReference type="InterPro" id="IPR023394">
    <property type="entry name" value="Sec7_C_sf"/>
</dbReference>
<evidence type="ECO:0000256" key="1">
    <source>
        <dbReference type="SAM" id="MobiDB-lite"/>
    </source>
</evidence>
<evidence type="ECO:0000313" key="3">
    <source>
        <dbReference type="EMBL" id="CAF2777085.1"/>
    </source>
</evidence>